<dbReference type="Proteomes" id="UP000019277">
    <property type="component" value="Unassembled WGS sequence"/>
</dbReference>
<evidence type="ECO:0000313" key="3">
    <source>
        <dbReference type="Proteomes" id="UP000019277"/>
    </source>
</evidence>
<dbReference type="AlphaFoldDB" id="W7IQ90"/>
<reference evidence="2 3" key="1">
    <citation type="journal article" date="2014" name="Genome Announc.">
        <title>Draft Genome Sequence of the Antitrypanosomally Active Sponge-Associated Bacterium Actinokineospora sp. Strain EG49.</title>
        <authorList>
            <person name="Harjes J."/>
            <person name="Ryu T."/>
            <person name="Abdelmohsen U.R."/>
            <person name="Moitinho-Silva L."/>
            <person name="Horn H."/>
            <person name="Ravasi T."/>
            <person name="Hentschel U."/>
        </authorList>
    </citation>
    <scope>NUCLEOTIDE SEQUENCE [LARGE SCALE GENOMIC DNA]</scope>
    <source>
        <strain evidence="2 3">EG49</strain>
    </source>
</reference>
<protein>
    <submittedName>
        <fullName evidence="2">Multi-component regulatory system-6</fullName>
    </submittedName>
</protein>
<proteinExistence type="predicted"/>
<dbReference type="PATRIC" id="fig|909613.9.peg.5792"/>
<keyword evidence="3" id="KW-1185">Reference proteome</keyword>
<dbReference type="PANTHER" id="PTHR36221">
    <property type="entry name" value="DUF742 DOMAIN-CONTAINING PROTEIN"/>
    <property type="match status" value="1"/>
</dbReference>
<accession>W7IQ90</accession>
<dbReference type="STRING" id="909613.UO65_5792"/>
<sequence>MNDIPDAGFAELLNGFTFGGQDRRRPPRTEVVAPPDPPPVPERGAVEPQWPGTEPEPVFAPEPEFAPEPQEQSSIVRPYAWTRGRTRSTFELRVETMVSTSDRAADAVAFAESEHRAIARLCHEPRSVAEVATLMGAPLGVAKVLLGDMAQLGLVTVHKTATGGANRAHLVLMERVLSGLRRL</sequence>
<dbReference type="PANTHER" id="PTHR36221:SF1">
    <property type="entry name" value="DUF742 DOMAIN-CONTAINING PROTEIN"/>
    <property type="match status" value="1"/>
</dbReference>
<evidence type="ECO:0000313" key="2">
    <source>
        <dbReference type="EMBL" id="EWC58922.1"/>
    </source>
</evidence>
<dbReference type="eggNOG" id="COG1846">
    <property type="taxonomic scope" value="Bacteria"/>
</dbReference>
<dbReference type="Pfam" id="PF05331">
    <property type="entry name" value="DUF742"/>
    <property type="match status" value="1"/>
</dbReference>
<gene>
    <name evidence="2" type="ORF">UO65_5792</name>
</gene>
<name>W7IQ90_9PSEU</name>
<dbReference type="InterPro" id="IPR007995">
    <property type="entry name" value="DUF742"/>
</dbReference>
<feature type="region of interest" description="Disordered" evidence="1">
    <location>
        <begin position="16"/>
        <end position="73"/>
    </location>
</feature>
<dbReference type="RefSeq" id="WP_052021904.1">
    <property type="nucleotide sequence ID" value="NZ_AYXG01000225.1"/>
</dbReference>
<accession>A0A8E3BHA2</accession>
<evidence type="ECO:0000256" key="1">
    <source>
        <dbReference type="SAM" id="MobiDB-lite"/>
    </source>
</evidence>
<comment type="caution">
    <text evidence="2">The sequence shown here is derived from an EMBL/GenBank/DDBJ whole genome shotgun (WGS) entry which is preliminary data.</text>
</comment>
<organism evidence="2 3">
    <name type="scientific">Actinokineospora spheciospongiae</name>
    <dbReference type="NCBI Taxonomy" id="909613"/>
    <lineage>
        <taxon>Bacteria</taxon>
        <taxon>Bacillati</taxon>
        <taxon>Actinomycetota</taxon>
        <taxon>Actinomycetes</taxon>
        <taxon>Pseudonocardiales</taxon>
        <taxon>Pseudonocardiaceae</taxon>
        <taxon>Actinokineospora</taxon>
    </lineage>
</organism>
<dbReference type="EMBL" id="AYXG01000225">
    <property type="protein sequence ID" value="EWC58922.1"/>
    <property type="molecule type" value="Genomic_DNA"/>
</dbReference>